<sequence length="168" mass="18274">MADIPPRSLHVATQIYSGILSVGIAFMAFLVVYGHAPSALVGGGVLIGLRNVQLWATFGASKFAATLSGTIQFTLAMVAGFLFTVSALFVFIWPPATILVLGSMMFGYGSYWMAWQNWIWLQQLRGFKEDQLPLPRTLTIYQLMITTAIVAAVCGLANLLQLGIQEGR</sequence>
<feature type="transmembrane region" description="Helical" evidence="1">
    <location>
        <begin position="98"/>
        <end position="120"/>
    </location>
</feature>
<reference evidence="2 3" key="1">
    <citation type="submission" date="2018-02" db="EMBL/GenBank/DDBJ databases">
        <title>Comparative genomes isolates from brazilian mangrove.</title>
        <authorList>
            <person name="Araujo J.E."/>
            <person name="Taketani R.G."/>
            <person name="Silva M.C.P."/>
            <person name="Loureco M.V."/>
            <person name="Andreote F.D."/>
        </authorList>
    </citation>
    <scope>NUCLEOTIDE SEQUENCE [LARGE SCALE GENOMIC DNA]</scope>
    <source>
        <strain evidence="2 3">Hex-1 MGV</strain>
    </source>
</reference>
<evidence type="ECO:0000313" key="2">
    <source>
        <dbReference type="EMBL" id="PQO39902.1"/>
    </source>
</evidence>
<dbReference type="Proteomes" id="UP000238322">
    <property type="component" value="Unassembled WGS sequence"/>
</dbReference>
<organism evidence="2 3">
    <name type="scientific">Blastopirellula marina</name>
    <dbReference type="NCBI Taxonomy" id="124"/>
    <lineage>
        <taxon>Bacteria</taxon>
        <taxon>Pseudomonadati</taxon>
        <taxon>Planctomycetota</taxon>
        <taxon>Planctomycetia</taxon>
        <taxon>Pirellulales</taxon>
        <taxon>Pirellulaceae</taxon>
        <taxon>Blastopirellula</taxon>
    </lineage>
</organism>
<feature type="transmembrane region" description="Helical" evidence="1">
    <location>
        <begin position="15"/>
        <end position="33"/>
    </location>
</feature>
<evidence type="ECO:0000313" key="3">
    <source>
        <dbReference type="Proteomes" id="UP000238322"/>
    </source>
</evidence>
<feature type="transmembrane region" description="Helical" evidence="1">
    <location>
        <begin position="70"/>
        <end position="91"/>
    </location>
</feature>
<keyword evidence="1" id="KW-0812">Transmembrane</keyword>
<dbReference type="AlphaFoldDB" id="A0A2S8G624"/>
<comment type="caution">
    <text evidence="2">The sequence shown here is derived from an EMBL/GenBank/DDBJ whole genome shotgun (WGS) entry which is preliminary data.</text>
</comment>
<feature type="transmembrane region" description="Helical" evidence="1">
    <location>
        <begin position="140"/>
        <end position="160"/>
    </location>
</feature>
<name>A0A2S8G624_9BACT</name>
<evidence type="ECO:0000256" key="1">
    <source>
        <dbReference type="SAM" id="Phobius"/>
    </source>
</evidence>
<accession>A0A2S8G624</accession>
<proteinExistence type="predicted"/>
<gene>
    <name evidence="2" type="ORF">C5Y83_03985</name>
</gene>
<keyword evidence="1" id="KW-1133">Transmembrane helix</keyword>
<keyword evidence="1" id="KW-0472">Membrane</keyword>
<protein>
    <submittedName>
        <fullName evidence="2">Uncharacterized protein</fullName>
    </submittedName>
</protein>
<dbReference type="EMBL" id="PUHY01000004">
    <property type="protein sequence ID" value="PQO39902.1"/>
    <property type="molecule type" value="Genomic_DNA"/>
</dbReference>
<feature type="transmembrane region" description="Helical" evidence="1">
    <location>
        <begin position="40"/>
        <end position="58"/>
    </location>
</feature>